<feature type="region of interest" description="Disordered" evidence="1">
    <location>
        <begin position="16"/>
        <end position="117"/>
    </location>
</feature>
<feature type="region of interest" description="Disordered" evidence="1">
    <location>
        <begin position="281"/>
        <end position="319"/>
    </location>
</feature>
<feature type="region of interest" description="Disordered" evidence="1">
    <location>
        <begin position="335"/>
        <end position="374"/>
    </location>
</feature>
<dbReference type="AlphaFoldDB" id="A0A672GJ80"/>
<dbReference type="Gene3D" id="3.40.50.300">
    <property type="entry name" value="P-loop containing nucleotide triphosphate hydrolases"/>
    <property type="match status" value="1"/>
</dbReference>
<dbReference type="InParanoid" id="A0A672GJ80"/>
<reference evidence="3" key="2">
    <citation type="submission" date="2025-08" db="UniProtKB">
        <authorList>
            <consortium name="Ensembl"/>
        </authorList>
    </citation>
    <scope>IDENTIFICATION</scope>
</reference>
<sequence length="795" mass="89029">MTVFCPLFLSEPEDISQQHVREKRKRLSEVSPRVPKRQSLADGSGHRHLSAEDVRSSAVPPVRQQQQPRSGRLSRSRRLKVQSQISAGLVSNCDPESAQTNHTEPDRQTPQTSDSFQQGGKKYNLSLFFCFVLFCLVFCIEDRLWTEKFSPQHSRDIVGNSAPLTKLHSWLKRWKLRTNPDKRRKTERKKEEKNSWDCGDFQGEAGSEVDQEEPLWNAVLITGPPGVGKTASVYACAQEFGFKVFEVNCSSQRSGRRVLSQLKEATQSHLVEASGKDLLKPAYVNTGGGPQSEPLPGKTAQTVPSVSRQRATRSWRCSAGKVRAKPATATLAHYFKTKAKANGDRPGGLPPPEEADRRTPDNSSLGPDQTSPQKKQAATSLILFEEVDVVFDDDVGFFAAIKAFMTTTKRPVVLTTNDPSFSRRFGCRLEEIIYKPPSASACRYLQLVCLAEKLRVDVEDVGCLLRLCSGDVRRCLLQLQLWLQGGRAGTELLTLLAESWRRGLPLLYTNLELLLDTVMLCGLQMEPSLPLDDVKIQQRKQKTSPNVSVQRVKNISKLSRRKNISAFDASSSPNPTHEPPRASARFNTEQRAAQTVAECVDALADFFDLMSCLNSSLPAVGRLSASETFVWTGSELKDGLLDEPSEEHGGSWSRETLLPDIQAAVEGLGCRRCWRRVCAARTEAQSYRQQLDDQRWKTLMERLAVKSSSGKTNLSFSVQPLCAASRTVLSSKYFSLQGNREAVGVDYMPLLRFICRSYSFKNCNRFIPYIRCFNYLSRKRLGISKSTVRLLAEEF</sequence>
<dbReference type="GO" id="GO:0005634">
    <property type="term" value="C:nucleus"/>
    <property type="evidence" value="ECO:0007669"/>
    <property type="project" value="TreeGrafter"/>
</dbReference>
<feature type="domain" description="AAA+ ATPase" evidence="2">
    <location>
        <begin position="215"/>
        <end position="438"/>
    </location>
</feature>
<dbReference type="InterPro" id="IPR003959">
    <property type="entry name" value="ATPase_AAA_core"/>
</dbReference>
<feature type="region of interest" description="Disordered" evidence="1">
    <location>
        <begin position="181"/>
        <end position="202"/>
    </location>
</feature>
<dbReference type="InterPro" id="IPR003593">
    <property type="entry name" value="AAA+_ATPase"/>
</dbReference>
<feature type="compositionally biased region" description="Polar residues" evidence="1">
    <location>
        <begin position="299"/>
        <end position="309"/>
    </location>
</feature>
<dbReference type="Proteomes" id="UP000472267">
    <property type="component" value="Chromosome 6"/>
</dbReference>
<evidence type="ECO:0000313" key="3">
    <source>
        <dbReference type="Ensembl" id="ENSSFAP00005011389.1"/>
    </source>
</evidence>
<reference evidence="3" key="3">
    <citation type="submission" date="2025-09" db="UniProtKB">
        <authorList>
            <consortium name="Ensembl"/>
        </authorList>
    </citation>
    <scope>IDENTIFICATION</scope>
</reference>
<dbReference type="Ensembl" id="ENSSFAT00005011871.1">
    <property type="protein sequence ID" value="ENSSFAP00005011389.1"/>
    <property type="gene ID" value="ENSSFAG00005006362.1"/>
</dbReference>
<organism evidence="3 4">
    <name type="scientific">Salarias fasciatus</name>
    <name type="common">Jewelled blenny</name>
    <name type="synonym">Blennius fasciatus</name>
    <dbReference type="NCBI Taxonomy" id="181472"/>
    <lineage>
        <taxon>Eukaryota</taxon>
        <taxon>Metazoa</taxon>
        <taxon>Chordata</taxon>
        <taxon>Craniata</taxon>
        <taxon>Vertebrata</taxon>
        <taxon>Euteleostomi</taxon>
        <taxon>Actinopterygii</taxon>
        <taxon>Neopterygii</taxon>
        <taxon>Teleostei</taxon>
        <taxon>Neoteleostei</taxon>
        <taxon>Acanthomorphata</taxon>
        <taxon>Ovalentaria</taxon>
        <taxon>Blenniimorphae</taxon>
        <taxon>Blenniiformes</taxon>
        <taxon>Blennioidei</taxon>
        <taxon>Blenniidae</taxon>
        <taxon>Salariinae</taxon>
        <taxon>Salarias</taxon>
    </lineage>
</organism>
<accession>A0A672GJ80</accession>
<dbReference type="GO" id="GO:0016887">
    <property type="term" value="F:ATP hydrolysis activity"/>
    <property type="evidence" value="ECO:0007669"/>
    <property type="project" value="InterPro"/>
</dbReference>
<dbReference type="GO" id="GO:0005524">
    <property type="term" value="F:ATP binding"/>
    <property type="evidence" value="ECO:0007669"/>
    <property type="project" value="InterPro"/>
</dbReference>
<dbReference type="GO" id="GO:0061860">
    <property type="term" value="F:DNA clamp unloader activity"/>
    <property type="evidence" value="ECO:0007669"/>
    <property type="project" value="TreeGrafter"/>
</dbReference>
<name>A0A672GJ80_SALFA</name>
<feature type="compositionally biased region" description="Low complexity" evidence="1">
    <location>
        <begin position="59"/>
        <end position="71"/>
    </location>
</feature>
<dbReference type="PANTHER" id="PTHR23389">
    <property type="entry name" value="CHROMOSOME TRANSMISSION FIDELITY FACTOR 18"/>
    <property type="match status" value="1"/>
</dbReference>
<evidence type="ECO:0000313" key="4">
    <source>
        <dbReference type="Proteomes" id="UP000472267"/>
    </source>
</evidence>
<dbReference type="CDD" id="cd00009">
    <property type="entry name" value="AAA"/>
    <property type="match status" value="1"/>
</dbReference>
<dbReference type="OMA" id="AVCVDYM"/>
<dbReference type="InterPro" id="IPR027417">
    <property type="entry name" value="P-loop_NTPase"/>
</dbReference>
<feature type="compositionally biased region" description="Polar residues" evidence="1">
    <location>
        <begin position="97"/>
        <end position="117"/>
    </location>
</feature>
<protein>
    <recommendedName>
        <fullName evidence="2">AAA+ ATPase domain-containing protein</fullName>
    </recommendedName>
</protein>
<reference evidence="3" key="1">
    <citation type="submission" date="2019-06" db="EMBL/GenBank/DDBJ databases">
        <authorList>
            <consortium name="Wellcome Sanger Institute Data Sharing"/>
        </authorList>
    </citation>
    <scope>NUCLEOTIDE SEQUENCE [LARGE SCALE GENOMIC DNA]</scope>
</reference>
<dbReference type="PANTHER" id="PTHR23389:SF21">
    <property type="entry name" value="ATPASE FAMILY AAA DOMAIN-CONTAINING PROTEIN 5"/>
    <property type="match status" value="1"/>
</dbReference>
<dbReference type="SUPFAM" id="SSF52540">
    <property type="entry name" value="P-loop containing nucleoside triphosphate hydrolases"/>
    <property type="match status" value="1"/>
</dbReference>
<evidence type="ECO:0000256" key="1">
    <source>
        <dbReference type="SAM" id="MobiDB-lite"/>
    </source>
</evidence>
<proteinExistence type="predicted"/>
<gene>
    <name evidence="3" type="primary">atad5b</name>
</gene>
<dbReference type="SMART" id="SM00382">
    <property type="entry name" value="AAA"/>
    <property type="match status" value="1"/>
</dbReference>
<evidence type="ECO:0000259" key="2">
    <source>
        <dbReference type="SMART" id="SM00382"/>
    </source>
</evidence>
<dbReference type="GO" id="GO:0003677">
    <property type="term" value="F:DNA binding"/>
    <property type="evidence" value="ECO:0007669"/>
    <property type="project" value="TreeGrafter"/>
</dbReference>
<feature type="compositionally biased region" description="Polar residues" evidence="1">
    <location>
        <begin position="361"/>
        <end position="374"/>
    </location>
</feature>
<dbReference type="Pfam" id="PF00004">
    <property type="entry name" value="AAA"/>
    <property type="match status" value="1"/>
</dbReference>
<keyword evidence="4" id="KW-1185">Reference proteome</keyword>